<dbReference type="Proteomes" id="UP000729402">
    <property type="component" value="Unassembled WGS sequence"/>
</dbReference>
<evidence type="ECO:0000313" key="3">
    <source>
        <dbReference type="Proteomes" id="UP000729402"/>
    </source>
</evidence>
<comment type="caution">
    <text evidence="2">The sequence shown here is derived from an EMBL/GenBank/DDBJ whole genome shotgun (WGS) entry which is preliminary data.</text>
</comment>
<protein>
    <submittedName>
        <fullName evidence="2">Uncharacterized protein</fullName>
    </submittedName>
</protein>
<proteinExistence type="predicted"/>
<name>A0A8J5X8N3_ZIZPA</name>
<dbReference type="EMBL" id="JAAALK010000079">
    <property type="protein sequence ID" value="KAG8099937.1"/>
    <property type="molecule type" value="Genomic_DNA"/>
</dbReference>
<sequence>METDAKFELLIQRMDEAEASRLESKAKRLEAEAKRIETEQKNREDLLSVKAAIESWLPEAERKIEGLQGAVGRLQLKVERLEDGKEQEEDREVESHVGWIVAEFNIGRCLF</sequence>
<keyword evidence="1" id="KW-0175">Coiled coil</keyword>
<feature type="coiled-coil region" evidence="1">
    <location>
        <begin position="12"/>
        <end position="91"/>
    </location>
</feature>
<reference evidence="2" key="1">
    <citation type="journal article" date="2021" name="bioRxiv">
        <title>Whole Genome Assembly and Annotation of Northern Wild Rice, Zizania palustris L., Supports a Whole Genome Duplication in the Zizania Genus.</title>
        <authorList>
            <person name="Haas M."/>
            <person name="Kono T."/>
            <person name="Macchietto M."/>
            <person name="Millas R."/>
            <person name="McGilp L."/>
            <person name="Shao M."/>
            <person name="Duquette J."/>
            <person name="Hirsch C.N."/>
            <person name="Kimball J."/>
        </authorList>
    </citation>
    <scope>NUCLEOTIDE SEQUENCE</scope>
    <source>
        <tissue evidence="2">Fresh leaf tissue</tissue>
    </source>
</reference>
<evidence type="ECO:0000256" key="1">
    <source>
        <dbReference type="SAM" id="Coils"/>
    </source>
</evidence>
<gene>
    <name evidence="2" type="ORF">GUJ93_ZPchr0013g36093</name>
</gene>
<accession>A0A8J5X8N3</accession>
<dbReference type="AlphaFoldDB" id="A0A8J5X8N3"/>
<organism evidence="2 3">
    <name type="scientific">Zizania palustris</name>
    <name type="common">Northern wild rice</name>
    <dbReference type="NCBI Taxonomy" id="103762"/>
    <lineage>
        <taxon>Eukaryota</taxon>
        <taxon>Viridiplantae</taxon>
        <taxon>Streptophyta</taxon>
        <taxon>Embryophyta</taxon>
        <taxon>Tracheophyta</taxon>
        <taxon>Spermatophyta</taxon>
        <taxon>Magnoliopsida</taxon>
        <taxon>Liliopsida</taxon>
        <taxon>Poales</taxon>
        <taxon>Poaceae</taxon>
        <taxon>BOP clade</taxon>
        <taxon>Oryzoideae</taxon>
        <taxon>Oryzeae</taxon>
        <taxon>Zizaniinae</taxon>
        <taxon>Zizania</taxon>
    </lineage>
</organism>
<evidence type="ECO:0000313" key="2">
    <source>
        <dbReference type="EMBL" id="KAG8099937.1"/>
    </source>
</evidence>
<keyword evidence="3" id="KW-1185">Reference proteome</keyword>
<reference evidence="2" key="2">
    <citation type="submission" date="2021-02" db="EMBL/GenBank/DDBJ databases">
        <authorList>
            <person name="Kimball J.A."/>
            <person name="Haas M.W."/>
            <person name="Macchietto M."/>
            <person name="Kono T."/>
            <person name="Duquette J."/>
            <person name="Shao M."/>
        </authorList>
    </citation>
    <scope>NUCLEOTIDE SEQUENCE</scope>
    <source>
        <tissue evidence="2">Fresh leaf tissue</tissue>
    </source>
</reference>